<sequence>MVTRLLLFNALIMFAAAMSLLFFVDEEDRSVSSKDHNALDHITFTAYPSDL</sequence>
<evidence type="ECO:0000313" key="2">
    <source>
        <dbReference type="EMBL" id="SJZ89300.1"/>
    </source>
</evidence>
<dbReference type="EMBL" id="FUWJ01000002">
    <property type="protein sequence ID" value="SJZ89300.1"/>
    <property type="molecule type" value="Genomic_DNA"/>
</dbReference>
<dbReference type="RefSeq" id="WP_170920928.1">
    <property type="nucleotide sequence ID" value="NZ_FUWJ01000002.1"/>
</dbReference>
<keyword evidence="1" id="KW-0812">Transmembrane</keyword>
<reference evidence="3" key="1">
    <citation type="submission" date="2017-02" db="EMBL/GenBank/DDBJ databases">
        <authorList>
            <person name="Varghese N."/>
            <person name="Submissions S."/>
        </authorList>
    </citation>
    <scope>NUCLEOTIDE SEQUENCE [LARGE SCALE GENOMIC DNA]</scope>
    <source>
        <strain evidence="3">ATCC 27094</strain>
    </source>
</reference>
<keyword evidence="1" id="KW-1133">Transmembrane helix</keyword>
<evidence type="ECO:0000256" key="1">
    <source>
        <dbReference type="SAM" id="Phobius"/>
    </source>
</evidence>
<proteinExistence type="predicted"/>
<dbReference type="Proteomes" id="UP000190092">
    <property type="component" value="Unassembled WGS sequence"/>
</dbReference>
<keyword evidence="1" id="KW-0472">Membrane</keyword>
<name>A0A1T4PCL6_9HYPH</name>
<evidence type="ECO:0000313" key="3">
    <source>
        <dbReference type="Proteomes" id="UP000190092"/>
    </source>
</evidence>
<gene>
    <name evidence="2" type="ORF">SAMN02745126_02743</name>
</gene>
<accession>A0A1T4PCL6</accession>
<dbReference type="AlphaFoldDB" id="A0A1T4PCL6"/>
<feature type="transmembrane region" description="Helical" evidence="1">
    <location>
        <begin position="6"/>
        <end position="24"/>
    </location>
</feature>
<organism evidence="2 3">
    <name type="scientific">Enhydrobacter aerosaccus</name>
    <dbReference type="NCBI Taxonomy" id="225324"/>
    <lineage>
        <taxon>Bacteria</taxon>
        <taxon>Pseudomonadati</taxon>
        <taxon>Pseudomonadota</taxon>
        <taxon>Alphaproteobacteria</taxon>
        <taxon>Hyphomicrobiales</taxon>
        <taxon>Enhydrobacter</taxon>
    </lineage>
</organism>
<keyword evidence="3" id="KW-1185">Reference proteome</keyword>
<protein>
    <submittedName>
        <fullName evidence="2">Uncharacterized protein</fullName>
    </submittedName>
</protein>